<dbReference type="EMBL" id="WIUZ02000007">
    <property type="protein sequence ID" value="KAF9785009.1"/>
    <property type="molecule type" value="Genomic_DNA"/>
</dbReference>
<evidence type="ECO:0008006" key="3">
    <source>
        <dbReference type="Google" id="ProtNLM"/>
    </source>
</evidence>
<keyword evidence="2" id="KW-1185">Reference proteome</keyword>
<dbReference type="InterPro" id="IPR032675">
    <property type="entry name" value="LRR_dom_sf"/>
</dbReference>
<dbReference type="Gene3D" id="3.80.10.10">
    <property type="entry name" value="Ribonuclease Inhibitor"/>
    <property type="match status" value="1"/>
</dbReference>
<evidence type="ECO:0000313" key="1">
    <source>
        <dbReference type="EMBL" id="KAF9785009.1"/>
    </source>
</evidence>
<sequence length="544" mass="61783">MSSPASTDSDDLGQHDCPASEINIISIRALEEQIKEHEMAIVKLKRARNSFLNVSRLPPEILRNIFRWSVTRESDFERLEEGSHNFLLVCHHWLEVASRTPELWSFWGDNLQDWQKRHLQHPMAPLDLVLNGSSFRSEPPLNDSLHNALQDRVAQDTIRRIHLSADDSELLDSIISPLATCESDGIRPSGVQSIIVWDMSEYTSVDVSDFFAHHRFPELRCLQLENCTISSWDFLTSRTSVLTTLILIIRDPSPAPTVTSPQILSILRSNPSLQKITLYGCSVPEDGGDKSSRVPLTHLRRLALAGAPQDVFTLLHQLDYPIDLDEFFLNLTDSMIEDIPTIIGPFLRDHLRRRGRPQCGLELSLSNLDTIHFSVKDVGETDFSAPGPASMNTLVATLIQLDQIPPEDLLEDAVLDLIAHVPPEEVVHFRASSRPVATEAISTQLPYLKAIHLEDTSLHVAFPKSILDRDKIFPHLQHVFLDWSSTHTNEWSPLTAFLDHFASSGKELDTLEIGGNFEMQPRVKERIRRAVREFRIRNDMYYLF</sequence>
<dbReference type="OrthoDB" id="3365698at2759"/>
<gene>
    <name evidence="1" type="ORF">BJ322DRAFT_802960</name>
</gene>
<reference evidence="1" key="1">
    <citation type="journal article" date="2020" name="Nat. Commun.">
        <title>Large-scale genome sequencing of mycorrhizal fungi provides insights into the early evolution of symbiotic traits.</title>
        <authorList>
            <person name="Miyauchi S."/>
            <person name="Kiss E."/>
            <person name="Kuo A."/>
            <person name="Drula E."/>
            <person name="Kohler A."/>
            <person name="Sanchez-Garcia M."/>
            <person name="Morin E."/>
            <person name="Andreopoulos B."/>
            <person name="Barry K.W."/>
            <person name="Bonito G."/>
            <person name="Buee M."/>
            <person name="Carver A."/>
            <person name="Chen C."/>
            <person name="Cichocki N."/>
            <person name="Clum A."/>
            <person name="Culley D."/>
            <person name="Crous P.W."/>
            <person name="Fauchery L."/>
            <person name="Girlanda M."/>
            <person name="Hayes R.D."/>
            <person name="Keri Z."/>
            <person name="LaButti K."/>
            <person name="Lipzen A."/>
            <person name="Lombard V."/>
            <person name="Magnuson J."/>
            <person name="Maillard F."/>
            <person name="Murat C."/>
            <person name="Nolan M."/>
            <person name="Ohm R.A."/>
            <person name="Pangilinan J."/>
            <person name="Pereira M.F."/>
            <person name="Perotto S."/>
            <person name="Peter M."/>
            <person name="Pfister S."/>
            <person name="Riley R."/>
            <person name="Sitrit Y."/>
            <person name="Stielow J.B."/>
            <person name="Szollosi G."/>
            <person name="Zifcakova L."/>
            <person name="Stursova M."/>
            <person name="Spatafora J.W."/>
            <person name="Tedersoo L."/>
            <person name="Vaario L.M."/>
            <person name="Yamada A."/>
            <person name="Yan M."/>
            <person name="Wang P."/>
            <person name="Xu J."/>
            <person name="Bruns T."/>
            <person name="Baldrian P."/>
            <person name="Vilgalys R."/>
            <person name="Dunand C."/>
            <person name="Henrissat B."/>
            <person name="Grigoriev I.V."/>
            <person name="Hibbett D."/>
            <person name="Nagy L.G."/>
            <person name="Martin F.M."/>
        </authorList>
    </citation>
    <scope>NUCLEOTIDE SEQUENCE</scope>
    <source>
        <strain evidence="1">UH-Tt-Lm1</strain>
    </source>
</reference>
<dbReference type="AlphaFoldDB" id="A0A9P6L6Y1"/>
<reference evidence="1" key="2">
    <citation type="submission" date="2020-11" db="EMBL/GenBank/DDBJ databases">
        <authorList>
            <consortium name="DOE Joint Genome Institute"/>
            <person name="Kuo A."/>
            <person name="Miyauchi S."/>
            <person name="Kiss E."/>
            <person name="Drula E."/>
            <person name="Kohler A."/>
            <person name="Sanchez-Garcia M."/>
            <person name="Andreopoulos B."/>
            <person name="Barry K.W."/>
            <person name="Bonito G."/>
            <person name="Buee M."/>
            <person name="Carver A."/>
            <person name="Chen C."/>
            <person name="Cichocki N."/>
            <person name="Clum A."/>
            <person name="Culley D."/>
            <person name="Crous P.W."/>
            <person name="Fauchery L."/>
            <person name="Girlanda M."/>
            <person name="Hayes R."/>
            <person name="Keri Z."/>
            <person name="Labutti K."/>
            <person name="Lipzen A."/>
            <person name="Lombard V."/>
            <person name="Magnuson J."/>
            <person name="Maillard F."/>
            <person name="Morin E."/>
            <person name="Murat C."/>
            <person name="Nolan M."/>
            <person name="Ohm R."/>
            <person name="Pangilinan J."/>
            <person name="Pereira M."/>
            <person name="Perotto S."/>
            <person name="Peter M."/>
            <person name="Riley R."/>
            <person name="Sitrit Y."/>
            <person name="Stielow B."/>
            <person name="Szollosi G."/>
            <person name="Zifcakova L."/>
            <person name="Stursova M."/>
            <person name="Spatafora J.W."/>
            <person name="Tedersoo L."/>
            <person name="Vaario L.-M."/>
            <person name="Yamada A."/>
            <person name="Yan M."/>
            <person name="Wang P."/>
            <person name="Xu J."/>
            <person name="Bruns T."/>
            <person name="Baldrian P."/>
            <person name="Vilgalys R."/>
            <person name="Henrissat B."/>
            <person name="Grigoriev I.V."/>
            <person name="Hibbett D."/>
            <person name="Nagy L.G."/>
            <person name="Martin F.M."/>
        </authorList>
    </citation>
    <scope>NUCLEOTIDE SEQUENCE</scope>
    <source>
        <strain evidence="1">UH-Tt-Lm1</strain>
    </source>
</reference>
<dbReference type="SUPFAM" id="SSF52047">
    <property type="entry name" value="RNI-like"/>
    <property type="match status" value="1"/>
</dbReference>
<comment type="caution">
    <text evidence="1">The sequence shown here is derived from an EMBL/GenBank/DDBJ whole genome shotgun (WGS) entry which is preliminary data.</text>
</comment>
<organism evidence="1 2">
    <name type="scientific">Thelephora terrestris</name>
    <dbReference type="NCBI Taxonomy" id="56493"/>
    <lineage>
        <taxon>Eukaryota</taxon>
        <taxon>Fungi</taxon>
        <taxon>Dikarya</taxon>
        <taxon>Basidiomycota</taxon>
        <taxon>Agaricomycotina</taxon>
        <taxon>Agaricomycetes</taxon>
        <taxon>Thelephorales</taxon>
        <taxon>Thelephoraceae</taxon>
        <taxon>Thelephora</taxon>
    </lineage>
</organism>
<evidence type="ECO:0000313" key="2">
    <source>
        <dbReference type="Proteomes" id="UP000736335"/>
    </source>
</evidence>
<accession>A0A9P6L6Y1</accession>
<name>A0A9P6L6Y1_9AGAM</name>
<protein>
    <recommendedName>
        <fullName evidence="3">F-box domain-containing protein</fullName>
    </recommendedName>
</protein>
<proteinExistence type="predicted"/>
<dbReference type="Proteomes" id="UP000736335">
    <property type="component" value="Unassembled WGS sequence"/>
</dbReference>